<dbReference type="PANTHER" id="PTHR30137:SF6">
    <property type="entry name" value="LUCIFERASE-LIKE MONOOXYGENASE"/>
    <property type="match status" value="1"/>
</dbReference>
<dbReference type="Proteomes" id="UP001501009">
    <property type="component" value="Unassembled WGS sequence"/>
</dbReference>
<reference evidence="3" key="1">
    <citation type="journal article" date="2019" name="Int. J. Syst. Evol. Microbiol.">
        <title>The Global Catalogue of Microorganisms (GCM) 10K type strain sequencing project: providing services to taxonomists for standard genome sequencing and annotation.</title>
        <authorList>
            <consortium name="The Broad Institute Genomics Platform"/>
            <consortium name="The Broad Institute Genome Sequencing Center for Infectious Disease"/>
            <person name="Wu L."/>
            <person name="Ma J."/>
        </authorList>
    </citation>
    <scope>NUCLEOTIDE SEQUENCE [LARGE SCALE GENOMIC DNA]</scope>
    <source>
        <strain evidence="3">JCM 17138</strain>
    </source>
</reference>
<dbReference type="Pfam" id="PF00296">
    <property type="entry name" value="Bac_luciferase"/>
    <property type="match status" value="1"/>
</dbReference>
<gene>
    <name evidence="2" type="ORF">GCM10022403_071970</name>
</gene>
<keyword evidence="3" id="KW-1185">Reference proteome</keyword>
<proteinExistence type="predicted"/>
<dbReference type="InterPro" id="IPR050766">
    <property type="entry name" value="Bact_Lucif_Oxidored"/>
</dbReference>
<dbReference type="SUPFAM" id="SSF51679">
    <property type="entry name" value="Bacterial luciferase-like"/>
    <property type="match status" value="1"/>
</dbReference>
<evidence type="ECO:0000313" key="3">
    <source>
        <dbReference type="Proteomes" id="UP001501009"/>
    </source>
</evidence>
<organism evidence="2 3">
    <name type="scientific">Streptomyces coacervatus</name>
    <dbReference type="NCBI Taxonomy" id="647381"/>
    <lineage>
        <taxon>Bacteria</taxon>
        <taxon>Bacillati</taxon>
        <taxon>Actinomycetota</taxon>
        <taxon>Actinomycetes</taxon>
        <taxon>Kitasatosporales</taxon>
        <taxon>Streptomycetaceae</taxon>
        <taxon>Streptomyces</taxon>
    </lineage>
</organism>
<accession>A0ABP7IWB8</accession>
<name>A0ABP7IWB8_9ACTN</name>
<protein>
    <recommendedName>
        <fullName evidence="1">Luciferase-like domain-containing protein</fullName>
    </recommendedName>
</protein>
<dbReference type="InterPro" id="IPR036661">
    <property type="entry name" value="Luciferase-like_sf"/>
</dbReference>
<sequence length="96" mass="10127">MLPNHAPFVVAEQCALLEAAFPGRIDLGLGRAPGGDPGTVFALRADPALAREATARFPEHIEHLMPMLEPEGAAIRLGGQTFRLKGTWQAGSVPAT</sequence>
<comment type="caution">
    <text evidence="2">The sequence shown here is derived from an EMBL/GenBank/DDBJ whole genome shotgun (WGS) entry which is preliminary data.</text>
</comment>
<dbReference type="PANTHER" id="PTHR30137">
    <property type="entry name" value="LUCIFERASE-LIKE MONOOXYGENASE"/>
    <property type="match status" value="1"/>
</dbReference>
<dbReference type="EMBL" id="BAABDE010000028">
    <property type="protein sequence ID" value="GAA3828308.1"/>
    <property type="molecule type" value="Genomic_DNA"/>
</dbReference>
<feature type="domain" description="Luciferase-like" evidence="1">
    <location>
        <begin position="1"/>
        <end position="86"/>
    </location>
</feature>
<dbReference type="InterPro" id="IPR011251">
    <property type="entry name" value="Luciferase-like_dom"/>
</dbReference>
<evidence type="ECO:0000313" key="2">
    <source>
        <dbReference type="EMBL" id="GAA3828308.1"/>
    </source>
</evidence>
<evidence type="ECO:0000259" key="1">
    <source>
        <dbReference type="Pfam" id="PF00296"/>
    </source>
</evidence>
<dbReference type="Gene3D" id="3.20.20.30">
    <property type="entry name" value="Luciferase-like domain"/>
    <property type="match status" value="1"/>
</dbReference>
<dbReference type="RefSeq" id="WP_275776349.1">
    <property type="nucleotide sequence ID" value="NZ_BAABDE010000028.1"/>
</dbReference>